<comment type="caution">
    <text evidence="2">The sequence shown here is derived from an EMBL/GenBank/DDBJ whole genome shotgun (WGS) entry which is preliminary data.</text>
</comment>
<proteinExistence type="predicted"/>
<reference evidence="2 3" key="1">
    <citation type="submission" date="2018-11" db="EMBL/GenBank/DDBJ databases">
        <title>Erythrobacter spongiae sp. nov., isolated from a marine sponge.</title>
        <authorList>
            <person name="Zhuang L."/>
            <person name="Luo L."/>
        </authorList>
    </citation>
    <scope>NUCLEOTIDE SEQUENCE [LARGE SCALE GENOMIC DNA]</scope>
    <source>
        <strain evidence="2 3">HN-E23</strain>
    </source>
</reference>
<dbReference type="Proteomes" id="UP000275232">
    <property type="component" value="Unassembled WGS sequence"/>
</dbReference>
<dbReference type="Pfam" id="PF07238">
    <property type="entry name" value="PilZ"/>
    <property type="match status" value="1"/>
</dbReference>
<dbReference type="SUPFAM" id="SSF141371">
    <property type="entry name" value="PilZ domain-like"/>
    <property type="match status" value="1"/>
</dbReference>
<dbReference type="InterPro" id="IPR009875">
    <property type="entry name" value="PilZ_domain"/>
</dbReference>
<organism evidence="2 3">
    <name type="scientific">Aurantiacibacter spongiae</name>
    <dbReference type="NCBI Taxonomy" id="2488860"/>
    <lineage>
        <taxon>Bacteria</taxon>
        <taxon>Pseudomonadati</taxon>
        <taxon>Pseudomonadota</taxon>
        <taxon>Alphaproteobacteria</taxon>
        <taxon>Sphingomonadales</taxon>
        <taxon>Erythrobacteraceae</taxon>
        <taxon>Aurantiacibacter</taxon>
    </lineage>
</organism>
<dbReference type="GO" id="GO:0035438">
    <property type="term" value="F:cyclic-di-GMP binding"/>
    <property type="evidence" value="ECO:0007669"/>
    <property type="project" value="InterPro"/>
</dbReference>
<evidence type="ECO:0000313" key="2">
    <source>
        <dbReference type="EMBL" id="RPF70561.1"/>
    </source>
</evidence>
<feature type="domain" description="FHA" evidence="1">
    <location>
        <begin position="17"/>
        <end position="74"/>
    </location>
</feature>
<name>A0A3N5DNE0_9SPHN</name>
<accession>A0A3N5DNE0</accession>
<keyword evidence="3" id="KW-1185">Reference proteome</keyword>
<evidence type="ECO:0000259" key="1">
    <source>
        <dbReference type="PROSITE" id="PS50006"/>
    </source>
</evidence>
<dbReference type="PROSITE" id="PS50006">
    <property type="entry name" value="FHA_DOMAIN"/>
    <property type="match status" value="1"/>
</dbReference>
<evidence type="ECO:0000313" key="3">
    <source>
        <dbReference type="Proteomes" id="UP000275232"/>
    </source>
</evidence>
<dbReference type="EMBL" id="RPFZ01000001">
    <property type="protein sequence ID" value="RPF70561.1"/>
    <property type="molecule type" value="Genomic_DNA"/>
</dbReference>
<dbReference type="AlphaFoldDB" id="A0A3N5DNE0"/>
<dbReference type="InterPro" id="IPR000253">
    <property type="entry name" value="FHA_dom"/>
</dbReference>
<gene>
    <name evidence="2" type="ORF">EG799_02180</name>
</gene>
<sequence>MQCCSPEGLRCKSKWPAAVGRSIHCDGTEPLSHDRIERRHDIAIVGRLRTTTGARDVTILDISERGCRIRDRMGRLPENTSVTIKIGPIGPVDSVARWREGELVGLRFDRPLYPAVMEHIRQHFDLRILGKGDIDRSP</sequence>
<protein>
    <submittedName>
        <fullName evidence="2">PilZ domain-containing protein</fullName>
    </submittedName>
</protein>